<protein>
    <submittedName>
        <fullName evidence="2">Uncharacterized protein</fullName>
    </submittedName>
</protein>
<dbReference type="EMBL" id="AP024601">
    <property type="protein sequence ID" value="BCU80821.1"/>
    <property type="molecule type" value="Genomic_DNA"/>
</dbReference>
<accession>A0A8D5ZMX9</accession>
<dbReference type="Proteomes" id="UP000677436">
    <property type="component" value="Chromosome"/>
</dbReference>
<organism evidence="2 3">
    <name type="scientific">Polycladomyces abyssicola</name>
    <dbReference type="NCBI Taxonomy" id="1125966"/>
    <lineage>
        <taxon>Bacteria</taxon>
        <taxon>Bacillati</taxon>
        <taxon>Bacillota</taxon>
        <taxon>Bacilli</taxon>
        <taxon>Bacillales</taxon>
        <taxon>Thermoactinomycetaceae</taxon>
        <taxon>Polycladomyces</taxon>
    </lineage>
</organism>
<reference evidence="2" key="2">
    <citation type="journal article" date="2021" name="Microbiol. Resour. Announc.">
        <title>Complete Genome Sequence of Polycladomyces abyssicola JIR-001T, Isolated from Hemipelagic Sediment in Deep Seawater.</title>
        <authorList>
            <person name="Tsubouchi T."/>
            <person name="Kaneko Y."/>
        </authorList>
    </citation>
    <scope>NUCLEOTIDE SEQUENCE</scope>
    <source>
        <strain evidence="2">JIR-001</strain>
    </source>
</reference>
<dbReference type="RefSeq" id="WP_212774136.1">
    <property type="nucleotide sequence ID" value="NZ_AP024601.1"/>
</dbReference>
<feature type="region of interest" description="Disordered" evidence="1">
    <location>
        <begin position="44"/>
        <end position="63"/>
    </location>
</feature>
<evidence type="ECO:0000313" key="2">
    <source>
        <dbReference type="EMBL" id="BCU80821.1"/>
    </source>
</evidence>
<name>A0A8D5ZMX9_9BACL</name>
<sequence>MAITKEDLYKLIDQLNEAKIPFAYDFLKYLIQQDNPFKVYENMPADPLPMNDEEREQWEKKNEGELTSLKRLKKELGL</sequence>
<keyword evidence="3" id="KW-1185">Reference proteome</keyword>
<dbReference type="AlphaFoldDB" id="A0A8D5ZMX9"/>
<reference evidence="2" key="1">
    <citation type="journal article" date="2013" name="Int. J. Syst. Evol. Microbiol.">
        <title>Polycladomyces abyssicola gen. nov., sp. nov., a thermophilic filamentous bacterium isolated from hemipelagic sediment.</title>
        <authorList>
            <person name="Tsubouchi T."/>
            <person name="Shimane Y."/>
            <person name="Mori K."/>
            <person name="Usui K."/>
            <person name="Hiraki T."/>
            <person name="Tame A."/>
            <person name="Uematsu K."/>
            <person name="Maruyama T."/>
            <person name="Hatada Y."/>
        </authorList>
    </citation>
    <scope>NUCLEOTIDE SEQUENCE</scope>
    <source>
        <strain evidence="2">JIR-001</strain>
    </source>
</reference>
<gene>
    <name evidence="2" type="ORF">JIR001_06040</name>
</gene>
<evidence type="ECO:0000256" key="1">
    <source>
        <dbReference type="SAM" id="MobiDB-lite"/>
    </source>
</evidence>
<dbReference type="KEGG" id="pabs:JIR001_06040"/>
<evidence type="ECO:0000313" key="3">
    <source>
        <dbReference type="Proteomes" id="UP000677436"/>
    </source>
</evidence>
<proteinExistence type="predicted"/>